<protein>
    <submittedName>
        <fullName evidence="2">Uncharacterized protein</fullName>
    </submittedName>
</protein>
<keyword evidence="3" id="KW-1185">Reference proteome</keyword>
<dbReference type="EMBL" id="BAAAEW010000014">
    <property type="protein sequence ID" value="GAA0752109.1"/>
    <property type="molecule type" value="Genomic_DNA"/>
</dbReference>
<evidence type="ECO:0000313" key="3">
    <source>
        <dbReference type="Proteomes" id="UP001500279"/>
    </source>
</evidence>
<feature type="signal peptide" evidence="1">
    <location>
        <begin position="1"/>
        <end position="26"/>
    </location>
</feature>
<evidence type="ECO:0000256" key="1">
    <source>
        <dbReference type="SAM" id="SignalP"/>
    </source>
</evidence>
<sequence>MPKTFRLAFCGCAAALALIVSAPVIAQTSEVMLQNATTYSIGNTVYFYGLPTRVAADGTVKYWDGQIVLQADDTNGKPNKASMSGVVKSPNVKKSEFVPGTYAFGGATCKLVASPFAGRTEYELDCADSSGRTYIGVFYSGPVSGNPYETKLKAAKLDLVAGVDEYAWGATSYTGNLNWFTCFNDGELLSARQNGNTLTLINWGYDNVEDCRVNLIKQ</sequence>
<gene>
    <name evidence="2" type="ORF">GCM10009107_25600</name>
</gene>
<name>A0ABN1K1I0_9BURK</name>
<accession>A0ABN1K1I0</accession>
<dbReference type="Proteomes" id="UP001500279">
    <property type="component" value="Unassembled WGS sequence"/>
</dbReference>
<comment type="caution">
    <text evidence="2">The sequence shown here is derived from an EMBL/GenBank/DDBJ whole genome shotgun (WGS) entry which is preliminary data.</text>
</comment>
<organism evidence="2 3">
    <name type="scientific">Ideonella azotifigens</name>
    <dbReference type="NCBI Taxonomy" id="513160"/>
    <lineage>
        <taxon>Bacteria</taxon>
        <taxon>Pseudomonadati</taxon>
        <taxon>Pseudomonadota</taxon>
        <taxon>Betaproteobacteria</taxon>
        <taxon>Burkholderiales</taxon>
        <taxon>Sphaerotilaceae</taxon>
        <taxon>Ideonella</taxon>
    </lineage>
</organism>
<proteinExistence type="predicted"/>
<reference evidence="2 3" key="1">
    <citation type="journal article" date="2019" name="Int. J. Syst. Evol. Microbiol.">
        <title>The Global Catalogue of Microorganisms (GCM) 10K type strain sequencing project: providing services to taxonomists for standard genome sequencing and annotation.</title>
        <authorList>
            <consortium name="The Broad Institute Genomics Platform"/>
            <consortium name="The Broad Institute Genome Sequencing Center for Infectious Disease"/>
            <person name="Wu L."/>
            <person name="Ma J."/>
        </authorList>
    </citation>
    <scope>NUCLEOTIDE SEQUENCE [LARGE SCALE GENOMIC DNA]</scope>
    <source>
        <strain evidence="2 3">JCM 15503</strain>
    </source>
</reference>
<feature type="chain" id="PRO_5046417447" evidence="1">
    <location>
        <begin position="27"/>
        <end position="218"/>
    </location>
</feature>
<dbReference type="RefSeq" id="WP_141287238.1">
    <property type="nucleotide sequence ID" value="NZ_BAAAEW010000014.1"/>
</dbReference>
<keyword evidence="1" id="KW-0732">Signal</keyword>
<evidence type="ECO:0000313" key="2">
    <source>
        <dbReference type="EMBL" id="GAA0752109.1"/>
    </source>
</evidence>